<feature type="transmembrane region" description="Helical" evidence="1">
    <location>
        <begin position="6"/>
        <end position="25"/>
    </location>
</feature>
<feature type="transmembrane region" description="Helical" evidence="1">
    <location>
        <begin position="37"/>
        <end position="56"/>
    </location>
</feature>
<dbReference type="EMBL" id="PSQE01000007">
    <property type="protein sequence ID" value="RHN45700.1"/>
    <property type="molecule type" value="Genomic_DNA"/>
</dbReference>
<evidence type="ECO:0000313" key="2">
    <source>
        <dbReference type="EMBL" id="RHN45700.1"/>
    </source>
</evidence>
<evidence type="ECO:0000256" key="1">
    <source>
        <dbReference type="SAM" id="Phobius"/>
    </source>
</evidence>
<reference evidence="2" key="1">
    <citation type="journal article" date="2018" name="Nat. Plants">
        <title>Whole-genome landscape of Medicago truncatula symbiotic genes.</title>
        <authorList>
            <person name="Pecrix Y."/>
            <person name="Gamas P."/>
            <person name="Carrere S."/>
        </authorList>
    </citation>
    <scope>NUCLEOTIDE SEQUENCE</scope>
    <source>
        <tissue evidence="2">Leaves</tissue>
    </source>
</reference>
<accession>A0A396GXG0</accession>
<keyword evidence="1" id="KW-0812">Transmembrane</keyword>
<keyword evidence="1" id="KW-0472">Membrane</keyword>
<name>A0A396GXG0_MEDTR</name>
<dbReference type="Gramene" id="rna40083">
    <property type="protein sequence ID" value="RHN45700.1"/>
    <property type="gene ID" value="gene40083"/>
</dbReference>
<dbReference type="InterPro" id="IPR036259">
    <property type="entry name" value="MFS_trans_sf"/>
</dbReference>
<dbReference type="AlphaFoldDB" id="A0A396GXG0"/>
<gene>
    <name evidence="2" type="ORF">MtrunA17_Chr7g0234171</name>
</gene>
<dbReference type="Proteomes" id="UP000265566">
    <property type="component" value="Chromosome 7"/>
</dbReference>
<proteinExistence type="predicted"/>
<sequence length="77" mass="8578">MTAVVEIMLSLITSCNGVTLVDYFFKSMHYSVAESSNMVTNFLGTAYLLSIIWGFISDSYITRFTTFLVSGTVQLMV</sequence>
<keyword evidence="1" id="KW-1133">Transmembrane helix</keyword>
<dbReference type="Gene3D" id="1.20.1250.20">
    <property type="entry name" value="MFS general substrate transporter like domains"/>
    <property type="match status" value="1"/>
</dbReference>
<comment type="caution">
    <text evidence="2">The sequence shown here is derived from an EMBL/GenBank/DDBJ whole genome shotgun (WGS) entry which is preliminary data.</text>
</comment>
<organism evidence="2">
    <name type="scientific">Medicago truncatula</name>
    <name type="common">Barrel medic</name>
    <name type="synonym">Medicago tribuloides</name>
    <dbReference type="NCBI Taxonomy" id="3880"/>
    <lineage>
        <taxon>Eukaryota</taxon>
        <taxon>Viridiplantae</taxon>
        <taxon>Streptophyta</taxon>
        <taxon>Embryophyta</taxon>
        <taxon>Tracheophyta</taxon>
        <taxon>Spermatophyta</taxon>
        <taxon>Magnoliopsida</taxon>
        <taxon>eudicotyledons</taxon>
        <taxon>Gunneridae</taxon>
        <taxon>Pentapetalae</taxon>
        <taxon>rosids</taxon>
        <taxon>fabids</taxon>
        <taxon>Fabales</taxon>
        <taxon>Fabaceae</taxon>
        <taxon>Papilionoideae</taxon>
        <taxon>50 kb inversion clade</taxon>
        <taxon>NPAAA clade</taxon>
        <taxon>Hologalegina</taxon>
        <taxon>IRL clade</taxon>
        <taxon>Trifolieae</taxon>
        <taxon>Medicago</taxon>
    </lineage>
</organism>
<protein>
    <submittedName>
        <fullName evidence="2">Putative proton-dependent oligopeptide transporter family</fullName>
    </submittedName>
</protein>